<accession>A0ABY8NB61</accession>
<gene>
    <name evidence="1" type="ORF">PVT68_09590</name>
</gene>
<dbReference type="RefSeq" id="WP_280317508.1">
    <property type="nucleotide sequence ID" value="NZ_CP118605.1"/>
</dbReference>
<protein>
    <submittedName>
        <fullName evidence="1">Uncharacterized protein</fullName>
    </submittedName>
</protein>
<name>A0ABY8NB61_9GAMM</name>
<organism evidence="1 2">
    <name type="scientific">Microbulbifer bruguierae</name>
    <dbReference type="NCBI Taxonomy" id="3029061"/>
    <lineage>
        <taxon>Bacteria</taxon>
        <taxon>Pseudomonadati</taxon>
        <taxon>Pseudomonadota</taxon>
        <taxon>Gammaproteobacteria</taxon>
        <taxon>Cellvibrionales</taxon>
        <taxon>Microbulbiferaceae</taxon>
        <taxon>Microbulbifer</taxon>
    </lineage>
</organism>
<keyword evidence="2" id="KW-1185">Reference proteome</keyword>
<proteinExistence type="predicted"/>
<evidence type="ECO:0000313" key="1">
    <source>
        <dbReference type="EMBL" id="WGL15032.1"/>
    </source>
</evidence>
<dbReference type="Proteomes" id="UP001236500">
    <property type="component" value="Chromosome"/>
</dbReference>
<evidence type="ECO:0000313" key="2">
    <source>
        <dbReference type="Proteomes" id="UP001236500"/>
    </source>
</evidence>
<sequence length="41" mass="4731">MLKHYFNVTKPGIVTSNRIFVTGEFFLAARGEIDWLSFAPR</sequence>
<dbReference type="EMBL" id="CP118605">
    <property type="protein sequence ID" value="WGL15032.1"/>
    <property type="molecule type" value="Genomic_DNA"/>
</dbReference>
<reference evidence="1 2" key="1">
    <citation type="submission" date="2023-02" db="EMBL/GenBank/DDBJ databases">
        <title>Description and genomic characterization of Microbulbifer bruguierae sp. nov., isolated from the sediment of mangrove plant Bruguiera sexangula.</title>
        <authorList>
            <person name="Long M."/>
        </authorList>
    </citation>
    <scope>NUCLEOTIDE SEQUENCE [LARGE SCALE GENOMIC DNA]</scope>
    <source>
        <strain evidence="1 2">H12</strain>
    </source>
</reference>